<dbReference type="InterPro" id="IPR006045">
    <property type="entry name" value="Cupin_1"/>
</dbReference>
<feature type="region of interest" description="Disordered" evidence="7">
    <location>
        <begin position="272"/>
        <end position="306"/>
    </location>
</feature>
<comment type="similarity">
    <text evidence="1 6">Belongs to the 11S seed storage protein (globulins) family.</text>
</comment>
<feature type="signal peptide" evidence="6">
    <location>
        <begin position="1"/>
        <end position="22"/>
    </location>
</feature>
<comment type="function">
    <text evidence="6">Seed storage protein.</text>
</comment>
<feature type="domain" description="Cupin type-1" evidence="8">
    <location>
        <begin position="322"/>
        <end position="471"/>
    </location>
</feature>
<feature type="region of interest" description="Disordered" evidence="7">
    <location>
        <begin position="202"/>
        <end position="223"/>
    </location>
</feature>
<dbReference type="CDD" id="cd02242">
    <property type="entry name" value="cupin_11S_legumin_N"/>
    <property type="match status" value="1"/>
</dbReference>
<proteinExistence type="inferred from homology"/>
<feature type="region of interest" description="Disordered" evidence="7">
    <location>
        <begin position="483"/>
        <end position="505"/>
    </location>
</feature>
<dbReference type="FunFam" id="2.60.120.10:FF:000073">
    <property type="entry name" value="Glycinin G1"/>
    <property type="match status" value="1"/>
</dbReference>
<dbReference type="Pfam" id="PF00190">
    <property type="entry name" value="Cupin_1"/>
    <property type="match status" value="2"/>
</dbReference>
<dbReference type="CDD" id="cd02243">
    <property type="entry name" value="cupin_11S_legumin_C"/>
    <property type="match status" value="1"/>
</dbReference>
<dbReference type="PROSITE" id="PS00305">
    <property type="entry name" value="11S_SEED_STORAGE"/>
    <property type="match status" value="1"/>
</dbReference>
<dbReference type="SMART" id="SM00835">
    <property type="entry name" value="Cupin_1"/>
    <property type="match status" value="2"/>
</dbReference>
<dbReference type="PRINTS" id="PR00439">
    <property type="entry name" value="11SGLOBULIN"/>
</dbReference>
<keyword evidence="3 6" id="KW-0758">Storage protein</keyword>
<dbReference type="InterPro" id="IPR050253">
    <property type="entry name" value="Seed_Storage-Functional"/>
</dbReference>
<dbReference type="EnsemblPlants" id="MELO3C012886.2.1">
    <property type="protein sequence ID" value="MELO3C012886.2.1"/>
    <property type="gene ID" value="MELO3C012886.2"/>
</dbReference>
<feature type="compositionally biased region" description="Basic and acidic residues" evidence="7">
    <location>
        <begin position="202"/>
        <end position="221"/>
    </location>
</feature>
<feature type="chain" id="PRO_5039963513" description="Cupin type-1 domain-containing protein" evidence="6">
    <location>
        <begin position="23"/>
        <end position="524"/>
    </location>
</feature>
<dbReference type="Gene3D" id="2.60.120.10">
    <property type="entry name" value="Jelly Rolls"/>
    <property type="match status" value="2"/>
</dbReference>
<dbReference type="GO" id="GO:0045735">
    <property type="term" value="F:nutrient reservoir activity"/>
    <property type="evidence" value="ECO:0007669"/>
    <property type="project" value="UniProtKB-KW"/>
</dbReference>
<comment type="subunit">
    <text evidence="6">Hexamer; each subunit is composed of an acidic and a basic chain derived from a single precursor and linked by a disulfide bond.</text>
</comment>
<evidence type="ECO:0000256" key="4">
    <source>
        <dbReference type="ARBA" id="ARBA00023129"/>
    </source>
</evidence>
<dbReference type="PANTHER" id="PTHR31189:SF35">
    <property type="entry name" value="12S SEED STORAGE PROTEIN CRB"/>
    <property type="match status" value="1"/>
</dbReference>
<feature type="domain" description="Cupin type-1" evidence="8">
    <location>
        <begin position="49"/>
        <end position="248"/>
    </location>
</feature>
<dbReference type="AlphaFoldDB" id="A0A9I9D4A7"/>
<dbReference type="Gramene" id="MELO3C012886.2.1">
    <property type="protein sequence ID" value="MELO3C012886.2.1"/>
    <property type="gene ID" value="MELO3C012886.2"/>
</dbReference>
<accession>A0A9I9D4A7</accession>
<keyword evidence="2 6" id="KW-0732">Signal</keyword>
<keyword evidence="4 6" id="KW-0708">Seed storage protein</keyword>
<dbReference type="PANTHER" id="PTHR31189">
    <property type="entry name" value="OS03G0336100 PROTEIN-RELATED"/>
    <property type="match status" value="1"/>
</dbReference>
<dbReference type="SUPFAM" id="SSF51182">
    <property type="entry name" value="RmlC-like cupins"/>
    <property type="match status" value="1"/>
</dbReference>
<evidence type="ECO:0000259" key="8">
    <source>
        <dbReference type="SMART" id="SM00835"/>
    </source>
</evidence>
<reference evidence="9" key="1">
    <citation type="submission" date="2023-03" db="UniProtKB">
        <authorList>
            <consortium name="EnsemblPlants"/>
        </authorList>
    </citation>
    <scope>IDENTIFICATION</scope>
</reference>
<evidence type="ECO:0000313" key="9">
    <source>
        <dbReference type="EnsemblPlants" id="MELO3C012886.2.1"/>
    </source>
</evidence>
<protein>
    <recommendedName>
        <fullName evidence="8">Cupin type-1 domain-containing protein</fullName>
    </recommendedName>
</protein>
<evidence type="ECO:0000256" key="7">
    <source>
        <dbReference type="SAM" id="MobiDB-lite"/>
    </source>
</evidence>
<dbReference type="GO" id="GO:0048316">
    <property type="term" value="P:seed development"/>
    <property type="evidence" value="ECO:0007669"/>
    <property type="project" value="UniProtKB-ARBA"/>
</dbReference>
<evidence type="ECO:0000256" key="6">
    <source>
        <dbReference type="RuleBase" id="RU003681"/>
    </source>
</evidence>
<dbReference type="InterPro" id="IPR014710">
    <property type="entry name" value="RmlC-like_jellyroll"/>
</dbReference>
<evidence type="ECO:0000256" key="3">
    <source>
        <dbReference type="ARBA" id="ARBA00022761"/>
    </source>
</evidence>
<sequence length="524" mass="60583">MGNPLFLSLSLCFLVLFNGCLATDENLREVSRRFGEGQSRYRECRLDRLDALEPSRRIEAEGGVIEMWDPSHEMFRCAGVAIQRYVIDPNGLLLPQYTNAPRLIYIERGRGFKGVVLPGCPETYQESQQSAGEFRDRHQKIHHVRAGDLFAVPAGSAHWTYNDGNEKLIAVVLLDVSNHANQLDFHPRAFYLAGNPEEEFPEWRSQWKGEQGRHSGRREGSSNKNNIFFAFDDRVLAEILNINIELARKLRGEDDFRRNIIKVEGQLEVIRPPRSRGGRRGEEQEWEEEQEEEMQRQRERHQRRRWDDNGLDETICSMRMKENIGDASRADMYTPEAGRLSTTNSHRFPILRWLQLSAERGVLYRNAMYAPHWNLNAHSVIFVTRGRARVQVVDCRGQTVYDGELQQYQVLVVPQNFAIVKKASEEGFEWVSFKTNDNAMINTLAGRTSVMRAFPVQVLASAYRMSTEEARRLKLNREETTLLPPRMSSSRRPANPGLKLRNNHNNNNKDEAFLIQELVFMAFM</sequence>
<dbReference type="InterPro" id="IPR006044">
    <property type="entry name" value="11S_seedstore_pln"/>
</dbReference>
<evidence type="ECO:0000256" key="1">
    <source>
        <dbReference type="ARBA" id="ARBA00007178"/>
    </source>
</evidence>
<name>A0A9I9D4A7_CUCME</name>
<dbReference type="InterPro" id="IPR011051">
    <property type="entry name" value="RmlC_Cupin_sf"/>
</dbReference>
<evidence type="ECO:0000256" key="5">
    <source>
        <dbReference type="ARBA" id="ARBA00023157"/>
    </source>
</evidence>
<keyword evidence="5 6" id="KW-1015">Disulfide bond</keyword>
<organism evidence="9">
    <name type="scientific">Cucumis melo</name>
    <name type="common">Muskmelon</name>
    <dbReference type="NCBI Taxonomy" id="3656"/>
    <lineage>
        <taxon>Eukaryota</taxon>
        <taxon>Viridiplantae</taxon>
        <taxon>Streptophyta</taxon>
        <taxon>Embryophyta</taxon>
        <taxon>Tracheophyta</taxon>
        <taxon>Spermatophyta</taxon>
        <taxon>Magnoliopsida</taxon>
        <taxon>eudicotyledons</taxon>
        <taxon>Gunneridae</taxon>
        <taxon>Pentapetalae</taxon>
        <taxon>rosids</taxon>
        <taxon>fabids</taxon>
        <taxon>Cucurbitales</taxon>
        <taxon>Cucurbitaceae</taxon>
        <taxon>Benincaseae</taxon>
        <taxon>Cucumis</taxon>
    </lineage>
</organism>
<evidence type="ECO:0000256" key="2">
    <source>
        <dbReference type="ARBA" id="ARBA00022729"/>
    </source>
</evidence>
<dbReference type="InterPro" id="IPR022379">
    <property type="entry name" value="11S_seedstore_CS"/>
</dbReference>